<dbReference type="RefSeq" id="WP_195002945.1">
    <property type="nucleotide sequence ID" value="NZ_JADLQN010000002.1"/>
</dbReference>
<keyword evidence="1" id="KW-0812">Transmembrane</keyword>
<proteinExistence type="predicted"/>
<evidence type="ECO:0008006" key="4">
    <source>
        <dbReference type="Google" id="ProtNLM"/>
    </source>
</evidence>
<keyword evidence="1" id="KW-0472">Membrane</keyword>
<name>A0ABS0DC93_9NOCA</name>
<keyword evidence="3" id="KW-1185">Reference proteome</keyword>
<evidence type="ECO:0000256" key="1">
    <source>
        <dbReference type="SAM" id="Phobius"/>
    </source>
</evidence>
<feature type="transmembrane region" description="Helical" evidence="1">
    <location>
        <begin position="37"/>
        <end position="61"/>
    </location>
</feature>
<dbReference type="Proteomes" id="UP000707731">
    <property type="component" value="Unassembled WGS sequence"/>
</dbReference>
<organism evidence="2 3">
    <name type="scientific">Nocardia higoensis</name>
    <dbReference type="NCBI Taxonomy" id="228599"/>
    <lineage>
        <taxon>Bacteria</taxon>
        <taxon>Bacillati</taxon>
        <taxon>Actinomycetota</taxon>
        <taxon>Actinomycetes</taxon>
        <taxon>Mycobacteriales</taxon>
        <taxon>Nocardiaceae</taxon>
        <taxon>Nocardia</taxon>
    </lineage>
</organism>
<protein>
    <recommendedName>
        <fullName evidence="4">Holin</fullName>
    </recommendedName>
</protein>
<sequence length="74" mass="7861">MNVTMKSALGVSIGAATGFTAYELWARSRDGSWPDGAAAWLTVAVTALVVGIVTAIVYHLVLGLRERRARGTTR</sequence>
<keyword evidence="1" id="KW-1133">Transmembrane helix</keyword>
<evidence type="ECO:0000313" key="3">
    <source>
        <dbReference type="Proteomes" id="UP000707731"/>
    </source>
</evidence>
<reference evidence="2 3" key="1">
    <citation type="submission" date="2020-10" db="EMBL/GenBank/DDBJ databases">
        <title>Identification of Nocardia species via Next-generation sequencing and recognition of intraspecies genetic diversity.</title>
        <authorList>
            <person name="Li P."/>
            <person name="Li P."/>
            <person name="Lu B."/>
        </authorList>
    </citation>
    <scope>NUCLEOTIDE SEQUENCE [LARGE SCALE GENOMIC DNA]</scope>
    <source>
        <strain evidence="2 3">BJ06-0143</strain>
    </source>
</reference>
<accession>A0ABS0DC93</accession>
<gene>
    <name evidence="2" type="ORF">IU449_16425</name>
</gene>
<dbReference type="EMBL" id="JADLQN010000002">
    <property type="protein sequence ID" value="MBF6356108.1"/>
    <property type="molecule type" value="Genomic_DNA"/>
</dbReference>
<evidence type="ECO:0000313" key="2">
    <source>
        <dbReference type="EMBL" id="MBF6356108.1"/>
    </source>
</evidence>
<comment type="caution">
    <text evidence="2">The sequence shown here is derived from an EMBL/GenBank/DDBJ whole genome shotgun (WGS) entry which is preliminary data.</text>
</comment>